<evidence type="ECO:0000256" key="11">
    <source>
        <dbReference type="ARBA" id="ARBA00022881"/>
    </source>
</evidence>
<dbReference type="NCBIfam" id="TIGR00630">
    <property type="entry name" value="uvra"/>
    <property type="match status" value="1"/>
</dbReference>
<keyword evidence="19" id="KW-1185">Reference proteome</keyword>
<dbReference type="Gene3D" id="3.40.50.300">
    <property type="entry name" value="P-loop containing nucleotide triphosphate hydrolases"/>
    <property type="match status" value="3"/>
</dbReference>
<dbReference type="InterPro" id="IPR027417">
    <property type="entry name" value="P-loop_NTPase"/>
</dbReference>
<dbReference type="Pfam" id="PF17760">
    <property type="entry name" value="UvrA_inter"/>
    <property type="match status" value="1"/>
</dbReference>
<dbReference type="PANTHER" id="PTHR43152:SF3">
    <property type="entry name" value="UVRABC SYSTEM PROTEIN A"/>
    <property type="match status" value="1"/>
</dbReference>
<name>A0ABQ0DZW7_9PORP</name>
<organism evidence="18 19">
    <name type="scientific">Porphyromonas miyakawae</name>
    <dbReference type="NCBI Taxonomy" id="3137470"/>
    <lineage>
        <taxon>Bacteria</taxon>
        <taxon>Pseudomonadati</taxon>
        <taxon>Bacteroidota</taxon>
        <taxon>Bacteroidia</taxon>
        <taxon>Bacteroidales</taxon>
        <taxon>Porphyromonadaceae</taxon>
        <taxon>Porphyromonas</taxon>
    </lineage>
</organism>
<dbReference type="InterPro" id="IPR003439">
    <property type="entry name" value="ABC_transporter-like_ATP-bd"/>
</dbReference>
<evidence type="ECO:0000256" key="10">
    <source>
        <dbReference type="ARBA" id="ARBA00022840"/>
    </source>
</evidence>
<dbReference type="Gene3D" id="1.20.1580.10">
    <property type="entry name" value="ABC transporter ATPase like domain"/>
    <property type="match status" value="3"/>
</dbReference>
<evidence type="ECO:0000256" key="9">
    <source>
        <dbReference type="ARBA" id="ARBA00022833"/>
    </source>
</evidence>
<keyword evidence="11" id="KW-0267">Excision nuclease</keyword>
<keyword evidence="7" id="KW-0228">DNA excision</keyword>
<dbReference type="InterPro" id="IPR041552">
    <property type="entry name" value="UvrA_DNA-bd"/>
</dbReference>
<proteinExistence type="inferred from homology"/>
<keyword evidence="10" id="KW-0067">ATP-binding</keyword>
<evidence type="ECO:0000256" key="5">
    <source>
        <dbReference type="ARBA" id="ARBA00022741"/>
    </source>
</evidence>
<dbReference type="EMBL" id="BAAFSF010000001">
    <property type="protein sequence ID" value="GAB1250949.1"/>
    <property type="molecule type" value="Genomic_DNA"/>
</dbReference>
<feature type="domain" description="ABC transporter" evidence="17">
    <location>
        <begin position="291"/>
        <end position="593"/>
    </location>
</feature>
<reference evidence="18 19" key="1">
    <citation type="journal article" date="2025" name="Int. J. Syst. Evol. Microbiol.">
        <title>Desulfovibrio falkowii sp. nov., Porphyromonas miyakawae sp. nov., Mediterraneibacter flintii sp. nov. and Owariibacterium komagatae gen. nov., sp. nov., isolated from human faeces.</title>
        <authorList>
            <person name="Hamaguchi T."/>
            <person name="Ohara M."/>
            <person name="Hisatomi A."/>
            <person name="Sekiguchi K."/>
            <person name="Takeda J.I."/>
            <person name="Ueyama J."/>
            <person name="Ito M."/>
            <person name="Nishiwaki H."/>
            <person name="Ogi T."/>
            <person name="Hirayama M."/>
            <person name="Ohkuma M."/>
            <person name="Sakamoto M."/>
            <person name="Ohno K."/>
        </authorList>
    </citation>
    <scope>NUCLEOTIDE SEQUENCE [LARGE SCALE GENOMIC DNA]</scope>
    <source>
        <strain evidence="18 19">13CB11C</strain>
    </source>
</reference>
<sequence length="957" mass="106612">MSKEADKKAQSLAYRPIEVKGCRVNNLKNISVEIPRGKLTVVTGVSGSGKSSLAFDTLYAEGQRRYVESLSSYARQFLDRMPKPDCDSIKYIPPAVAIRQGVISRNPRSTVATATELYDYLKLLFARFGTTLSPISGQEVKRHTVQDVVKRALEYEEGTHLLVVAPLKRDSTLSVERQLSVLQAAGYSRLLVNDSLCRMSEVVDWQPDDEVWLVIDRLSVRHDNEEFTSRLADSAELAFYEGKSALQLVVEKEKKAVRRDDFSNRFEADGITFEEPTTALFDFNNPMGACPTCEGFGKTIGLSEELIVPYPSLSVYDDAVACWIGPKSAEWKRYFIASVASLGFRVHTPYQELNEREKELLWNGKEGIGERKEVYGINDYFAMLRKEYYKIQNRVRLAHFSGRCICPTCKGRRLKKEAYYVKIGGKDIGEVVDMTIAEAKLFFDTLTLPEGLEQAADRILTEIRTRLSVVAEIGLSYLQLSRAANTLSGGESQRINLATRLGNNLYGAMYVLDEPTIGLHDRDTEQLVHVIEELREAGNTLIVVEHDEMVMRAADYIVDIGPNAGRYGGEVVFAGSPNQITSTTPGYTAAFLTGKEKIPVPPIRRKWRNAIQISGACKHNLKNVSVKFPLDVITVVTGVSGSGKSTLVRDVLYQETLRYLDRKEGAPLGREELQQGAKQKILGGDISHIQAAIYVDQNNAGRTTRSNPVTYMGAYDAIRELYAEQPLSKQMGYQPYFFSFNRPGGRCEECKGEGTVTIEMQFMADLTLICSECDGKRFKKEILDVTYAGVNIFELLEMSVNQAVDFFTKHSSAPQSGSIVAILKVLQRVGLGYIKLGQSTSTLSGGENQRLKLAYYLSKTRSEPTLFFFDEPTTGLHFHDISRLMECFDALVEAGHTVVIIEHNMEVIKCADWIIDLGPEGGAEGGYIVAEGTPEAVALCPDSYTARFLKEKLSEAN</sequence>
<keyword evidence="9" id="KW-0862">Zinc</keyword>
<dbReference type="Gene3D" id="1.10.8.280">
    <property type="entry name" value="ABC transporter ATPase domain-like"/>
    <property type="match status" value="1"/>
</dbReference>
<evidence type="ECO:0000256" key="14">
    <source>
        <dbReference type="ARBA" id="ARBA00038000"/>
    </source>
</evidence>
<evidence type="ECO:0000256" key="1">
    <source>
        <dbReference type="ARBA" id="ARBA00004496"/>
    </source>
</evidence>
<dbReference type="Proteomes" id="UP001628220">
    <property type="component" value="Unassembled WGS sequence"/>
</dbReference>
<evidence type="ECO:0000259" key="17">
    <source>
        <dbReference type="PROSITE" id="PS50893"/>
    </source>
</evidence>
<protein>
    <recommendedName>
        <fullName evidence="15">UvrABC system protein A</fullName>
    </recommendedName>
    <alternativeName>
        <fullName evidence="16">Excinuclease ABC subunit A</fullName>
    </alternativeName>
</protein>
<keyword evidence="2" id="KW-0963">Cytoplasm</keyword>
<accession>A0ABQ0DZW7</accession>
<evidence type="ECO:0000256" key="16">
    <source>
        <dbReference type="ARBA" id="ARBA00042156"/>
    </source>
</evidence>
<dbReference type="InterPro" id="IPR004602">
    <property type="entry name" value="UvrA"/>
</dbReference>
<evidence type="ECO:0000256" key="2">
    <source>
        <dbReference type="ARBA" id="ARBA00022490"/>
    </source>
</evidence>
<dbReference type="Gene3D" id="3.30.190.20">
    <property type="match status" value="1"/>
</dbReference>
<evidence type="ECO:0000256" key="6">
    <source>
        <dbReference type="ARBA" id="ARBA00022763"/>
    </source>
</evidence>
<evidence type="ECO:0000256" key="4">
    <source>
        <dbReference type="ARBA" id="ARBA00022737"/>
    </source>
</evidence>
<feature type="domain" description="ABC transporter" evidence="17">
    <location>
        <begin position="605"/>
        <end position="950"/>
    </location>
</feature>
<dbReference type="InterPro" id="IPR041102">
    <property type="entry name" value="UvrA_inter"/>
</dbReference>
<gene>
    <name evidence="18" type="primary">uvrA_1</name>
    <name evidence="18" type="ORF">Tsumi_00530</name>
</gene>
<dbReference type="RefSeq" id="WP_411914777.1">
    <property type="nucleotide sequence ID" value="NZ_BAAFSF010000001.1"/>
</dbReference>
<evidence type="ECO:0000256" key="15">
    <source>
        <dbReference type="ARBA" id="ARBA00039316"/>
    </source>
</evidence>
<keyword evidence="5" id="KW-0547">Nucleotide-binding</keyword>
<keyword evidence="3" id="KW-0479">Metal-binding</keyword>
<evidence type="ECO:0000256" key="3">
    <source>
        <dbReference type="ARBA" id="ARBA00022723"/>
    </source>
</evidence>
<comment type="similarity">
    <text evidence="14">Belongs to the ABC transporter superfamily. UvrA family.</text>
</comment>
<comment type="subcellular location">
    <subcellularLocation>
        <location evidence="1">Cytoplasm</location>
    </subcellularLocation>
</comment>
<comment type="caution">
    <text evidence="18">The sequence shown here is derived from an EMBL/GenBank/DDBJ whole genome shotgun (WGS) entry which is preliminary data.</text>
</comment>
<dbReference type="Pfam" id="PF17755">
    <property type="entry name" value="UvrA_DNA-bind"/>
    <property type="match status" value="1"/>
</dbReference>
<evidence type="ECO:0000313" key="19">
    <source>
        <dbReference type="Proteomes" id="UP001628220"/>
    </source>
</evidence>
<evidence type="ECO:0000256" key="12">
    <source>
        <dbReference type="ARBA" id="ARBA00023125"/>
    </source>
</evidence>
<keyword evidence="13" id="KW-0234">DNA repair</keyword>
<keyword evidence="12" id="KW-0238">DNA-binding</keyword>
<dbReference type="SUPFAM" id="SSF52540">
    <property type="entry name" value="P-loop containing nucleoside triphosphate hydrolases"/>
    <property type="match status" value="2"/>
</dbReference>
<evidence type="ECO:0000256" key="7">
    <source>
        <dbReference type="ARBA" id="ARBA00022769"/>
    </source>
</evidence>
<dbReference type="PROSITE" id="PS50893">
    <property type="entry name" value="ABC_TRANSPORTER_2"/>
    <property type="match status" value="2"/>
</dbReference>
<keyword evidence="4" id="KW-0677">Repeat</keyword>
<evidence type="ECO:0000313" key="18">
    <source>
        <dbReference type="EMBL" id="GAB1250949.1"/>
    </source>
</evidence>
<keyword evidence="8" id="KW-0863">Zinc-finger</keyword>
<evidence type="ECO:0000256" key="8">
    <source>
        <dbReference type="ARBA" id="ARBA00022771"/>
    </source>
</evidence>
<keyword evidence="6" id="KW-0227">DNA damage</keyword>
<dbReference type="PANTHER" id="PTHR43152">
    <property type="entry name" value="UVRABC SYSTEM PROTEIN A"/>
    <property type="match status" value="1"/>
</dbReference>
<evidence type="ECO:0000256" key="13">
    <source>
        <dbReference type="ARBA" id="ARBA00023204"/>
    </source>
</evidence>